<evidence type="ECO:0000313" key="2">
    <source>
        <dbReference type="EMBL" id="CAA6813359.1"/>
    </source>
</evidence>
<feature type="transmembrane region" description="Helical" evidence="1">
    <location>
        <begin position="12"/>
        <end position="31"/>
    </location>
</feature>
<reference evidence="2" key="1">
    <citation type="submission" date="2020-01" db="EMBL/GenBank/DDBJ databases">
        <authorList>
            <person name="Meier V. D."/>
            <person name="Meier V D."/>
        </authorList>
    </citation>
    <scope>NUCLEOTIDE SEQUENCE</scope>
    <source>
        <strain evidence="2">HLG_WM_MAG_01</strain>
    </source>
</reference>
<keyword evidence="1" id="KW-1133">Transmembrane helix</keyword>
<keyword evidence="1" id="KW-0472">Membrane</keyword>
<proteinExistence type="predicted"/>
<evidence type="ECO:0000256" key="1">
    <source>
        <dbReference type="SAM" id="Phobius"/>
    </source>
</evidence>
<protein>
    <submittedName>
        <fullName evidence="2">Uncharacterized protein</fullName>
    </submittedName>
</protein>
<accession>A0A6S6SS83</accession>
<organism evidence="2">
    <name type="scientific">uncultured Sulfurovum sp</name>
    <dbReference type="NCBI Taxonomy" id="269237"/>
    <lineage>
        <taxon>Bacteria</taxon>
        <taxon>Pseudomonadati</taxon>
        <taxon>Campylobacterota</taxon>
        <taxon>Epsilonproteobacteria</taxon>
        <taxon>Campylobacterales</taxon>
        <taxon>Sulfurovaceae</taxon>
        <taxon>Sulfurovum</taxon>
        <taxon>environmental samples</taxon>
    </lineage>
</organism>
<sequence>MKSFKTEIKKELFIYFLIFFVFTLIMHSDILTNPLSRIDMMTAKENYSHPFVYSFVLYFILFIIRKFVGFIIGLFEKK</sequence>
<dbReference type="EMBL" id="CACVAS010000058">
    <property type="protein sequence ID" value="CAA6813359.1"/>
    <property type="molecule type" value="Genomic_DNA"/>
</dbReference>
<name>A0A6S6SS83_9BACT</name>
<keyword evidence="1" id="KW-0812">Transmembrane</keyword>
<dbReference type="AlphaFoldDB" id="A0A6S6SS83"/>
<feature type="transmembrane region" description="Helical" evidence="1">
    <location>
        <begin position="51"/>
        <end position="75"/>
    </location>
</feature>
<gene>
    <name evidence="2" type="ORF">HELGO_WM388</name>
</gene>